<dbReference type="InterPro" id="IPR048366">
    <property type="entry name" value="TNP-like_GBD"/>
</dbReference>
<dbReference type="Proteomes" id="UP000691718">
    <property type="component" value="Unassembled WGS sequence"/>
</dbReference>
<accession>A0A8S3XIP6</accession>
<keyword evidence="3" id="KW-1185">Reference proteome</keyword>
<comment type="caution">
    <text evidence="2">The sequence shown here is derived from an EMBL/GenBank/DDBJ whole genome shotgun (WGS) entry which is preliminary data.</text>
</comment>
<feature type="domain" description="Transposable element P transposase-like GTP-binding insertion" evidence="1">
    <location>
        <begin position="5"/>
        <end position="55"/>
    </location>
</feature>
<organism evidence="2 3">
    <name type="scientific">Parnassius apollo</name>
    <name type="common">Apollo butterfly</name>
    <name type="synonym">Papilio apollo</name>
    <dbReference type="NCBI Taxonomy" id="110799"/>
    <lineage>
        <taxon>Eukaryota</taxon>
        <taxon>Metazoa</taxon>
        <taxon>Ecdysozoa</taxon>
        <taxon>Arthropoda</taxon>
        <taxon>Hexapoda</taxon>
        <taxon>Insecta</taxon>
        <taxon>Pterygota</taxon>
        <taxon>Neoptera</taxon>
        <taxon>Endopterygota</taxon>
        <taxon>Lepidoptera</taxon>
        <taxon>Glossata</taxon>
        <taxon>Ditrysia</taxon>
        <taxon>Papilionoidea</taxon>
        <taxon>Papilionidae</taxon>
        <taxon>Parnassiinae</taxon>
        <taxon>Parnassini</taxon>
        <taxon>Parnassius</taxon>
        <taxon>Parnassius</taxon>
    </lineage>
</organism>
<protein>
    <submittedName>
        <fullName evidence="2">(apollo) hypothetical protein</fullName>
    </submittedName>
</protein>
<sequence length="77" mass="8812">MCNKISEEVQVFSQRVAATVNFLARNKALPEECRGTAIFINVMDQVFDSFNGSKYKDDAKPLKGRPRRKCAFKEVRI</sequence>
<gene>
    <name evidence="2" type="ORF">PAPOLLO_LOCUS18297</name>
</gene>
<evidence type="ECO:0000313" key="3">
    <source>
        <dbReference type="Proteomes" id="UP000691718"/>
    </source>
</evidence>
<reference evidence="2" key="1">
    <citation type="submission" date="2021-04" db="EMBL/GenBank/DDBJ databases">
        <authorList>
            <person name="Tunstrom K."/>
        </authorList>
    </citation>
    <scope>NUCLEOTIDE SEQUENCE</scope>
</reference>
<dbReference type="Pfam" id="PF21788">
    <property type="entry name" value="TNP-like_GBD"/>
    <property type="match status" value="1"/>
</dbReference>
<dbReference type="OrthoDB" id="6627680at2759"/>
<name>A0A8S3XIP6_PARAO</name>
<evidence type="ECO:0000313" key="2">
    <source>
        <dbReference type="EMBL" id="CAG5025144.1"/>
    </source>
</evidence>
<evidence type="ECO:0000259" key="1">
    <source>
        <dbReference type="Pfam" id="PF21788"/>
    </source>
</evidence>
<dbReference type="EMBL" id="CAJQZP010001172">
    <property type="protein sequence ID" value="CAG5025144.1"/>
    <property type="molecule type" value="Genomic_DNA"/>
</dbReference>
<dbReference type="AlphaFoldDB" id="A0A8S3XIP6"/>
<proteinExistence type="predicted"/>